<dbReference type="Proteomes" id="UP000433050">
    <property type="component" value="Unassembled WGS sequence"/>
</dbReference>
<feature type="compositionally biased region" description="Basic and acidic residues" evidence="1">
    <location>
        <begin position="176"/>
        <end position="188"/>
    </location>
</feature>
<evidence type="ECO:0000256" key="1">
    <source>
        <dbReference type="SAM" id="MobiDB-lite"/>
    </source>
</evidence>
<feature type="region of interest" description="Disordered" evidence="1">
    <location>
        <begin position="170"/>
        <end position="202"/>
    </location>
</feature>
<protein>
    <submittedName>
        <fullName evidence="2">Uncharacterized protein</fullName>
    </submittedName>
</protein>
<evidence type="ECO:0000313" key="2">
    <source>
        <dbReference type="EMBL" id="CAA0096187.1"/>
    </source>
</evidence>
<organism evidence="2 3">
    <name type="scientific">Starkeya nomas</name>
    <dbReference type="NCBI Taxonomy" id="2666134"/>
    <lineage>
        <taxon>Bacteria</taxon>
        <taxon>Pseudomonadati</taxon>
        <taxon>Pseudomonadota</taxon>
        <taxon>Alphaproteobacteria</taxon>
        <taxon>Hyphomicrobiales</taxon>
        <taxon>Xanthobacteraceae</taxon>
        <taxon>Starkeya</taxon>
    </lineage>
</organism>
<gene>
    <name evidence="2" type="ORF">STARVERO_01983</name>
</gene>
<dbReference type="EMBL" id="CACSAS010000001">
    <property type="protein sequence ID" value="CAA0096187.1"/>
    <property type="molecule type" value="Genomic_DNA"/>
</dbReference>
<keyword evidence="3" id="KW-1185">Reference proteome</keyword>
<sequence>MSEPKHGVGAVVSGVLSGTPSPEIPASGAAAQLDLLGNPDAETPVGNVIAKRQGAGRPAGAQNKVTRDIRRLILAKHKHPLLALAEIYSMSVHDLARELGCKPEAALDRQIRAAEAVAPYVAAKQAAVDEHGETAMPTLVMNFGGQAGTPSAGDGARVLSIGTIASQALQYQGVSESERDGSHGEGSHESNQGIDDADETDV</sequence>
<proteinExistence type="predicted"/>
<dbReference type="RefSeq" id="WP_159598724.1">
    <property type="nucleotide sequence ID" value="NZ_CACSAS010000001.1"/>
</dbReference>
<name>A0A5S9NZ50_9HYPH</name>
<reference evidence="2 3" key="1">
    <citation type="submission" date="2019-12" db="EMBL/GenBank/DDBJ databases">
        <authorList>
            <person name="Reyes-Prieto M."/>
        </authorList>
    </citation>
    <scope>NUCLEOTIDE SEQUENCE [LARGE SCALE GENOMIC DNA]</scope>
    <source>
        <strain evidence="2">HF14-78462</strain>
    </source>
</reference>
<dbReference type="AlphaFoldDB" id="A0A5S9NZ50"/>
<accession>A0A5S9NZ50</accession>
<evidence type="ECO:0000313" key="3">
    <source>
        <dbReference type="Proteomes" id="UP000433050"/>
    </source>
</evidence>